<protein>
    <submittedName>
        <fullName evidence="1">Uncharacterized protein</fullName>
    </submittedName>
</protein>
<dbReference type="EMBL" id="JAACXV010000259">
    <property type="protein sequence ID" value="KAF7281119.1"/>
    <property type="molecule type" value="Genomic_DNA"/>
</dbReference>
<evidence type="ECO:0000313" key="2">
    <source>
        <dbReference type="Proteomes" id="UP000625711"/>
    </source>
</evidence>
<accession>A0A834IJR7</accession>
<gene>
    <name evidence="1" type="ORF">GWI33_005177</name>
</gene>
<organism evidence="1 2">
    <name type="scientific">Rhynchophorus ferrugineus</name>
    <name type="common">Red palm weevil</name>
    <name type="synonym">Curculio ferrugineus</name>
    <dbReference type="NCBI Taxonomy" id="354439"/>
    <lineage>
        <taxon>Eukaryota</taxon>
        <taxon>Metazoa</taxon>
        <taxon>Ecdysozoa</taxon>
        <taxon>Arthropoda</taxon>
        <taxon>Hexapoda</taxon>
        <taxon>Insecta</taxon>
        <taxon>Pterygota</taxon>
        <taxon>Neoptera</taxon>
        <taxon>Endopterygota</taxon>
        <taxon>Coleoptera</taxon>
        <taxon>Polyphaga</taxon>
        <taxon>Cucujiformia</taxon>
        <taxon>Curculionidae</taxon>
        <taxon>Dryophthorinae</taxon>
        <taxon>Rhynchophorus</taxon>
    </lineage>
</organism>
<keyword evidence="2" id="KW-1185">Reference proteome</keyword>
<sequence length="118" mass="13720">MELWFCQVQWTLKHAEAEEPFNKLKEALRECLGLSIQNRTQLFEWEEWYFLRRLHSLAGDTTGQHIIKLTWMNQLDPITRAGIAAQQGNTKLEDLAKIANNIRLHSTAAASKRYGTHK</sequence>
<reference evidence="1" key="1">
    <citation type="submission" date="2020-08" db="EMBL/GenBank/DDBJ databases">
        <title>Genome sequencing and assembly of the red palm weevil Rhynchophorus ferrugineus.</title>
        <authorList>
            <person name="Dias G.B."/>
            <person name="Bergman C.M."/>
            <person name="Manee M."/>
        </authorList>
    </citation>
    <scope>NUCLEOTIDE SEQUENCE</scope>
    <source>
        <strain evidence="1">AA-2017</strain>
        <tissue evidence="1">Whole larva</tissue>
    </source>
</reference>
<dbReference type="OrthoDB" id="8018451at2759"/>
<dbReference type="Proteomes" id="UP000625711">
    <property type="component" value="Unassembled WGS sequence"/>
</dbReference>
<dbReference type="AlphaFoldDB" id="A0A834IJR7"/>
<name>A0A834IJR7_RHYFE</name>
<evidence type="ECO:0000313" key="1">
    <source>
        <dbReference type="EMBL" id="KAF7281119.1"/>
    </source>
</evidence>
<comment type="caution">
    <text evidence="1">The sequence shown here is derived from an EMBL/GenBank/DDBJ whole genome shotgun (WGS) entry which is preliminary data.</text>
</comment>
<proteinExistence type="predicted"/>